<evidence type="ECO:0000256" key="2">
    <source>
        <dbReference type="ARBA" id="ARBA00022723"/>
    </source>
</evidence>
<keyword evidence="3" id="KW-0805">Transcription regulation</keyword>
<dbReference type="GO" id="GO:0005634">
    <property type="term" value="C:nucleus"/>
    <property type="evidence" value="ECO:0007669"/>
    <property type="project" value="UniProtKB-SubCell"/>
</dbReference>
<organism evidence="8">
    <name type="scientific">Laccaria bicolor (strain S238N-H82 / ATCC MYA-4686)</name>
    <name type="common">Bicoloured deceiver</name>
    <name type="synonym">Laccaria laccata var. bicolor</name>
    <dbReference type="NCBI Taxonomy" id="486041"/>
    <lineage>
        <taxon>Eukaryota</taxon>
        <taxon>Fungi</taxon>
        <taxon>Dikarya</taxon>
        <taxon>Basidiomycota</taxon>
        <taxon>Agaricomycotina</taxon>
        <taxon>Agaricomycetes</taxon>
        <taxon>Agaricomycetidae</taxon>
        <taxon>Agaricales</taxon>
        <taxon>Agaricineae</taxon>
        <taxon>Hydnangiaceae</taxon>
        <taxon>Laccaria</taxon>
    </lineage>
</organism>
<dbReference type="InterPro" id="IPR001138">
    <property type="entry name" value="Zn2Cys6_DnaBD"/>
</dbReference>
<dbReference type="PANTHER" id="PTHR47338">
    <property type="entry name" value="ZN(II)2CYS6 TRANSCRIPTION FACTOR (EUROFUNG)-RELATED"/>
    <property type="match status" value="1"/>
</dbReference>
<accession>B0DCS1</accession>
<dbReference type="Pfam" id="PF04082">
    <property type="entry name" value="Fungal_trans"/>
    <property type="match status" value="1"/>
</dbReference>
<evidence type="ECO:0000259" key="6">
    <source>
        <dbReference type="PROSITE" id="PS50048"/>
    </source>
</evidence>
<gene>
    <name evidence="7" type="ORF">LACBIDRAFT_298403</name>
</gene>
<keyword evidence="5" id="KW-0539">Nucleus</keyword>
<dbReference type="InterPro" id="IPR050815">
    <property type="entry name" value="TF_fung"/>
</dbReference>
<evidence type="ECO:0000313" key="7">
    <source>
        <dbReference type="EMBL" id="EDR07492.1"/>
    </source>
</evidence>
<dbReference type="SUPFAM" id="SSF57701">
    <property type="entry name" value="Zn2/Cys6 DNA-binding domain"/>
    <property type="match status" value="1"/>
</dbReference>
<dbReference type="SMART" id="SM00066">
    <property type="entry name" value="GAL4"/>
    <property type="match status" value="1"/>
</dbReference>
<dbReference type="GeneID" id="6077432"/>
<dbReference type="Pfam" id="PF00172">
    <property type="entry name" value="Zn_clus"/>
    <property type="match status" value="1"/>
</dbReference>
<sequence length="536" mass="59249">MNQSAQSISRPIARGSACISCRRRKVKCDGVRPVCGPCENFYISKDCEYGVDNTRTQTEILEDQISHLEERINRRMNPVASSSRPVILYNPYSSRPATNSPPPDVVERLIEAFLAHCSGFGFFLHVARFRASILLSLPAGHPSRPSPALIYSAYLLGLFFLGDASLQSQEQYYLTEATREATTISSGSHPSEIIHGIQAEVLLAYYSFMNNRQTEAKYHTTAAVSITLGAGLHKIRSRNVARGYYRSPLPSPSDPVEEGERIRGFWSVFILDHCLSSTLGETPNMAFPPDKPDAALDTPWPLGMDDYELGRFPGHISTDRTLIKFFSGQPTSDSGSSRLAMHAKASCLWDRVESLARAWTPGTSYSQFSAFSAQFSSLDTILDIIKASLPNLTQIPGITDREEAKWILICYSIIHMCTIKLHGILAEQSANSKAKKLDSAKNIMELVVTVDPDHLLHLTPVIHEIWAIVAHLVMDEIENLKSQRAQRGWASQVSIGRETALSNLVRQALTVVSTLSASCPFSTALISGLMDRFNAL</sequence>
<dbReference type="GO" id="GO:0008270">
    <property type="term" value="F:zinc ion binding"/>
    <property type="evidence" value="ECO:0007669"/>
    <property type="project" value="InterPro"/>
</dbReference>
<keyword evidence="4" id="KW-0804">Transcription</keyword>
<dbReference type="PANTHER" id="PTHR47338:SF29">
    <property type="entry name" value="ZN(2)-C6 FUNGAL-TYPE DOMAIN-CONTAINING PROTEIN"/>
    <property type="match status" value="1"/>
</dbReference>
<dbReference type="STRING" id="486041.B0DCS1"/>
<feature type="domain" description="Zn(2)-C6 fungal-type" evidence="6">
    <location>
        <begin position="17"/>
        <end position="49"/>
    </location>
</feature>
<dbReference type="OrthoDB" id="2309723at2759"/>
<dbReference type="PROSITE" id="PS50048">
    <property type="entry name" value="ZN2_CY6_FUNGAL_2"/>
    <property type="match status" value="1"/>
</dbReference>
<evidence type="ECO:0000256" key="5">
    <source>
        <dbReference type="ARBA" id="ARBA00023242"/>
    </source>
</evidence>
<dbReference type="InterPro" id="IPR007219">
    <property type="entry name" value="XnlR_reg_dom"/>
</dbReference>
<dbReference type="InterPro" id="IPR036864">
    <property type="entry name" value="Zn2-C6_fun-type_DNA-bd_sf"/>
</dbReference>
<evidence type="ECO:0000256" key="1">
    <source>
        <dbReference type="ARBA" id="ARBA00004123"/>
    </source>
</evidence>
<name>B0DCS1_LACBS</name>
<dbReference type="GO" id="GO:0003677">
    <property type="term" value="F:DNA binding"/>
    <property type="evidence" value="ECO:0007669"/>
    <property type="project" value="InterPro"/>
</dbReference>
<dbReference type="GO" id="GO:0000981">
    <property type="term" value="F:DNA-binding transcription factor activity, RNA polymerase II-specific"/>
    <property type="evidence" value="ECO:0007669"/>
    <property type="project" value="InterPro"/>
</dbReference>
<dbReference type="RefSeq" id="XP_001881884.1">
    <property type="nucleotide sequence ID" value="XM_001881849.1"/>
</dbReference>
<protein>
    <submittedName>
        <fullName evidence="7">Predicted protein</fullName>
    </submittedName>
</protein>
<dbReference type="HOGENOM" id="CLU_022337_1_0_1"/>
<reference evidence="7 8" key="1">
    <citation type="journal article" date="2008" name="Nature">
        <title>The genome of Laccaria bicolor provides insights into mycorrhizal symbiosis.</title>
        <authorList>
            <person name="Martin F."/>
            <person name="Aerts A."/>
            <person name="Ahren D."/>
            <person name="Brun A."/>
            <person name="Danchin E.G.J."/>
            <person name="Duchaussoy F."/>
            <person name="Gibon J."/>
            <person name="Kohler A."/>
            <person name="Lindquist E."/>
            <person name="Pereda V."/>
            <person name="Salamov A."/>
            <person name="Shapiro H.J."/>
            <person name="Wuyts J."/>
            <person name="Blaudez D."/>
            <person name="Buee M."/>
            <person name="Brokstein P."/>
            <person name="Canbaeck B."/>
            <person name="Cohen D."/>
            <person name="Courty P.E."/>
            <person name="Coutinho P.M."/>
            <person name="Delaruelle C."/>
            <person name="Detter J.C."/>
            <person name="Deveau A."/>
            <person name="DiFazio S."/>
            <person name="Duplessis S."/>
            <person name="Fraissinet-Tachet L."/>
            <person name="Lucic E."/>
            <person name="Frey-Klett P."/>
            <person name="Fourrey C."/>
            <person name="Feussner I."/>
            <person name="Gay G."/>
            <person name="Grimwood J."/>
            <person name="Hoegger P.J."/>
            <person name="Jain P."/>
            <person name="Kilaru S."/>
            <person name="Labbe J."/>
            <person name="Lin Y.C."/>
            <person name="Legue V."/>
            <person name="Le Tacon F."/>
            <person name="Marmeisse R."/>
            <person name="Melayah D."/>
            <person name="Montanini B."/>
            <person name="Muratet M."/>
            <person name="Nehls U."/>
            <person name="Niculita-Hirzel H."/>
            <person name="Oudot-Le Secq M.P."/>
            <person name="Peter M."/>
            <person name="Quesneville H."/>
            <person name="Rajashekar B."/>
            <person name="Reich M."/>
            <person name="Rouhier N."/>
            <person name="Schmutz J."/>
            <person name="Yin T."/>
            <person name="Chalot M."/>
            <person name="Henrissat B."/>
            <person name="Kuees U."/>
            <person name="Lucas S."/>
            <person name="Van de Peer Y."/>
            <person name="Podila G.K."/>
            <person name="Polle A."/>
            <person name="Pukkila P.J."/>
            <person name="Richardson P.M."/>
            <person name="Rouze P."/>
            <person name="Sanders I.R."/>
            <person name="Stajich J.E."/>
            <person name="Tunlid A."/>
            <person name="Tuskan G."/>
            <person name="Grigoriev I.V."/>
        </authorList>
    </citation>
    <scope>NUCLEOTIDE SEQUENCE [LARGE SCALE GENOMIC DNA]</scope>
    <source>
        <strain evidence="8">S238N-H82 / ATCC MYA-4686</strain>
    </source>
</reference>
<dbReference type="CDD" id="cd12148">
    <property type="entry name" value="fungal_TF_MHR"/>
    <property type="match status" value="1"/>
</dbReference>
<dbReference type="GO" id="GO:0006351">
    <property type="term" value="P:DNA-templated transcription"/>
    <property type="evidence" value="ECO:0007669"/>
    <property type="project" value="InterPro"/>
</dbReference>
<dbReference type="Proteomes" id="UP000001194">
    <property type="component" value="Unassembled WGS sequence"/>
</dbReference>
<dbReference type="InParanoid" id="B0DCS1"/>
<comment type="subcellular location">
    <subcellularLocation>
        <location evidence="1">Nucleus</location>
    </subcellularLocation>
</comment>
<evidence type="ECO:0000256" key="3">
    <source>
        <dbReference type="ARBA" id="ARBA00023015"/>
    </source>
</evidence>
<dbReference type="AlphaFoldDB" id="B0DCS1"/>
<evidence type="ECO:0000256" key="4">
    <source>
        <dbReference type="ARBA" id="ARBA00023163"/>
    </source>
</evidence>
<evidence type="ECO:0000313" key="8">
    <source>
        <dbReference type="Proteomes" id="UP000001194"/>
    </source>
</evidence>
<dbReference type="EMBL" id="DS547104">
    <property type="protein sequence ID" value="EDR07492.1"/>
    <property type="molecule type" value="Genomic_DNA"/>
</dbReference>
<proteinExistence type="predicted"/>
<dbReference type="CDD" id="cd00067">
    <property type="entry name" value="GAL4"/>
    <property type="match status" value="1"/>
</dbReference>
<keyword evidence="2" id="KW-0479">Metal-binding</keyword>
<dbReference type="Gene3D" id="4.10.240.10">
    <property type="entry name" value="Zn(2)-C6 fungal-type DNA-binding domain"/>
    <property type="match status" value="1"/>
</dbReference>
<keyword evidence="8" id="KW-1185">Reference proteome</keyword>
<dbReference type="KEGG" id="lbc:LACBIDRAFT_298403"/>
<dbReference type="PROSITE" id="PS00463">
    <property type="entry name" value="ZN2_CY6_FUNGAL_1"/>
    <property type="match status" value="1"/>
</dbReference>